<dbReference type="InterPro" id="IPR000014">
    <property type="entry name" value="PAS"/>
</dbReference>
<dbReference type="PANTHER" id="PTHR32071:SF57">
    <property type="entry name" value="C4-DICARBOXYLATE TRANSPORT TRANSCRIPTIONAL REGULATORY PROTEIN DCTD"/>
    <property type="match status" value="1"/>
</dbReference>
<dbReference type="Gene3D" id="1.10.10.10">
    <property type="entry name" value="Winged helix-like DNA-binding domain superfamily/Winged helix DNA-binding domain"/>
    <property type="match status" value="1"/>
</dbReference>
<evidence type="ECO:0000259" key="4">
    <source>
        <dbReference type="PROSITE" id="PS50112"/>
    </source>
</evidence>
<name>A0ABZ3J702_SPOA4</name>
<protein>
    <submittedName>
        <fullName evidence="5">Anaerobic nitric oxide reductase transcription regulator NorR</fullName>
    </submittedName>
</protein>
<organism evidence="5 6">
    <name type="scientific">Sporomusa acidovorans (strain ATCC 49682 / DSM 3132 / Mol)</name>
    <dbReference type="NCBI Taxonomy" id="1123286"/>
    <lineage>
        <taxon>Bacteria</taxon>
        <taxon>Bacillati</taxon>
        <taxon>Bacillota</taxon>
        <taxon>Negativicutes</taxon>
        <taxon>Selenomonadales</taxon>
        <taxon>Sporomusaceae</taxon>
        <taxon>Sporomusa</taxon>
    </lineage>
</organism>
<dbReference type="EMBL" id="CP155571">
    <property type="protein sequence ID" value="XFO73876.1"/>
    <property type="molecule type" value="Genomic_DNA"/>
</dbReference>
<dbReference type="PROSITE" id="PS50112">
    <property type="entry name" value="PAS"/>
    <property type="match status" value="1"/>
</dbReference>
<dbReference type="Pfam" id="PF25601">
    <property type="entry name" value="AAA_lid_14"/>
    <property type="match status" value="1"/>
</dbReference>
<dbReference type="InterPro" id="IPR013767">
    <property type="entry name" value="PAS_fold"/>
</dbReference>
<dbReference type="InterPro" id="IPR025662">
    <property type="entry name" value="Sigma_54_int_dom_ATP-bd_1"/>
</dbReference>
<dbReference type="InterPro" id="IPR035965">
    <property type="entry name" value="PAS-like_dom_sf"/>
</dbReference>
<dbReference type="InterPro" id="IPR058031">
    <property type="entry name" value="AAA_lid_NorR"/>
</dbReference>
<dbReference type="SUPFAM" id="SSF55785">
    <property type="entry name" value="PYP-like sensor domain (PAS domain)"/>
    <property type="match status" value="1"/>
</dbReference>
<reference evidence="5" key="1">
    <citation type="submission" date="2024-05" db="EMBL/GenBank/DDBJ databases">
        <title>Isolation and characterization of Sporomusa carbonis sp. nov., a carboxydotrophic hydrogenogen in the genus of Sporomusa isolated from a charcoal burning pile.</title>
        <authorList>
            <person name="Boeer T."/>
            <person name="Rosenbaum F."/>
            <person name="Eysell L."/>
            <person name="Mueller V."/>
            <person name="Daniel R."/>
            <person name="Poehlein A."/>
        </authorList>
    </citation>
    <scope>NUCLEOTIDE SEQUENCE [LARGE SCALE GENOMIC DNA]</scope>
    <source>
        <strain evidence="5">DSM 3132</strain>
    </source>
</reference>
<dbReference type="InterPro" id="IPR002078">
    <property type="entry name" value="Sigma_54_int"/>
</dbReference>
<dbReference type="Gene3D" id="3.40.50.300">
    <property type="entry name" value="P-loop containing nucleotide triphosphate hydrolases"/>
    <property type="match status" value="1"/>
</dbReference>
<dbReference type="InterPro" id="IPR036388">
    <property type="entry name" value="WH-like_DNA-bd_sf"/>
</dbReference>
<feature type="domain" description="PAS" evidence="4">
    <location>
        <begin position="214"/>
        <end position="261"/>
    </location>
</feature>
<dbReference type="Pfam" id="PF00989">
    <property type="entry name" value="PAS"/>
    <property type="match status" value="1"/>
</dbReference>
<dbReference type="CDD" id="cd00009">
    <property type="entry name" value="AAA"/>
    <property type="match status" value="1"/>
</dbReference>
<dbReference type="SMART" id="SM00091">
    <property type="entry name" value="PAS"/>
    <property type="match status" value="1"/>
</dbReference>
<keyword evidence="2" id="KW-0067">ATP-binding</keyword>
<dbReference type="InterPro" id="IPR003593">
    <property type="entry name" value="AAA+_ATPase"/>
</dbReference>
<feature type="domain" description="Sigma-54 factor interaction" evidence="3">
    <location>
        <begin position="340"/>
        <end position="565"/>
    </location>
</feature>
<dbReference type="PROSITE" id="PS00675">
    <property type="entry name" value="SIGMA54_INTERACT_1"/>
    <property type="match status" value="1"/>
</dbReference>
<dbReference type="RefSeq" id="WP_093794102.1">
    <property type="nucleotide sequence ID" value="NZ_CP155571.1"/>
</dbReference>
<sequence>MMKKRVAIVTYYSSIVGEFYRQQLNFLFDNMLQIDTYSFANDSLREIEADLILVSHYDMYLECKKYIKNNSDIVMISITILKEALERIKKIPRGSKVMLVNISADRARETIALLYQAGIDHIELTPVYPGIKDPPVLDIAITPDEERFVPRNVKEVINIGNRVLDMNTVVDIAVKMDMGHLLLKDTIQEYFNQIVPVSYGIKNLLGATSRLTDQLDMLQQIVDDGLIGVYPDGIVYLCNEAAEKILGYKRNQVVGSYLYELTQQALFQEVIENWQPIKNRLVKINGVDIVVSALPYSNVEERLGVIVMLKKYADTEKQQHRIRIQAVGKGHVAKYSFEHIVGESKVTKNLKELAQRMAQSSSSVLITGESGTGKELLAQAIHNASPRSKYPFIAVNCAALPENLLESELFGYEEGAFTGAKKGGKMGYFEMAHLGTLFLDEIGDMAPQLQVRLLRTIQEKEIVRIAGDVVIKVDVRIISATNCDLKRKVRDGEFRKDLYYRLNVLPLSTPSLRERIDDIPLLFRHISRNLNFNFTLTPEAMEVFQNHDWEGNIRELHNYVEYLGQLNKDIIGADDVLAILQSSNSVSSTIGIDNRELNEELERAAEKNKSGYFFVLTELERCYLNRNRTGRRSIAQAACKQGVFLSEQEIRTILIVLEECGIIDILKGRGGTRLTEQGLKLIPYLKKKLNGV</sequence>
<dbReference type="InterPro" id="IPR027417">
    <property type="entry name" value="P-loop_NTPase"/>
</dbReference>
<evidence type="ECO:0000259" key="3">
    <source>
        <dbReference type="PROSITE" id="PS50045"/>
    </source>
</evidence>
<gene>
    <name evidence="5" type="primary">norR_23</name>
    <name evidence="5" type="ORF">SPACI_039840</name>
</gene>
<keyword evidence="1" id="KW-0547">Nucleotide-binding</keyword>
<dbReference type="Proteomes" id="UP000216052">
    <property type="component" value="Chromosome"/>
</dbReference>
<dbReference type="CDD" id="cd00130">
    <property type="entry name" value="PAS"/>
    <property type="match status" value="1"/>
</dbReference>
<proteinExistence type="predicted"/>
<dbReference type="SUPFAM" id="SSF52540">
    <property type="entry name" value="P-loop containing nucleoside triphosphate hydrolases"/>
    <property type="match status" value="1"/>
</dbReference>
<accession>A0ABZ3J702</accession>
<evidence type="ECO:0000256" key="2">
    <source>
        <dbReference type="ARBA" id="ARBA00022840"/>
    </source>
</evidence>
<evidence type="ECO:0000313" key="5">
    <source>
        <dbReference type="EMBL" id="XFO73876.1"/>
    </source>
</evidence>
<dbReference type="SMART" id="SM00382">
    <property type="entry name" value="AAA"/>
    <property type="match status" value="1"/>
</dbReference>
<keyword evidence="6" id="KW-1185">Reference proteome</keyword>
<evidence type="ECO:0000256" key="1">
    <source>
        <dbReference type="ARBA" id="ARBA00022741"/>
    </source>
</evidence>
<dbReference type="PROSITE" id="PS50096">
    <property type="entry name" value="IQ"/>
    <property type="match status" value="1"/>
</dbReference>
<evidence type="ECO:0000313" key="6">
    <source>
        <dbReference type="Proteomes" id="UP000216052"/>
    </source>
</evidence>
<dbReference type="PROSITE" id="PS50045">
    <property type="entry name" value="SIGMA54_INTERACT_4"/>
    <property type="match status" value="1"/>
</dbReference>
<dbReference type="Gene3D" id="1.10.8.60">
    <property type="match status" value="1"/>
</dbReference>
<dbReference type="PANTHER" id="PTHR32071">
    <property type="entry name" value="TRANSCRIPTIONAL REGULATORY PROTEIN"/>
    <property type="match status" value="1"/>
</dbReference>
<dbReference type="Pfam" id="PF00158">
    <property type="entry name" value="Sigma54_activat"/>
    <property type="match status" value="1"/>
</dbReference>
<dbReference type="Gene3D" id="3.30.450.20">
    <property type="entry name" value="PAS domain"/>
    <property type="match status" value="1"/>
</dbReference>